<dbReference type="InterPro" id="IPR046366">
    <property type="entry name" value="MPAB"/>
</dbReference>
<dbReference type="Pfam" id="PF09995">
    <property type="entry name" value="MPAB_Lcp_cat"/>
    <property type="match status" value="1"/>
</dbReference>
<dbReference type="RefSeq" id="WP_192037836.1">
    <property type="nucleotide sequence ID" value="NZ_JACYWE010000001.1"/>
</dbReference>
<dbReference type="PANTHER" id="PTHR36124:SF1">
    <property type="entry name" value="ER-BOUND OXYGENASE MPAB_MPAB'_RUBBER OXYGENASE CATALYTIC DOMAIN-CONTAINING PROTEIN"/>
    <property type="match status" value="1"/>
</dbReference>
<protein>
    <submittedName>
        <fullName evidence="2">DUF2236 domain-containing protein</fullName>
    </submittedName>
</protein>
<dbReference type="Proteomes" id="UP000642993">
    <property type="component" value="Unassembled WGS sequence"/>
</dbReference>
<organism evidence="2 3">
    <name type="scientific">Lolliginicoccus lacisalsi</name>
    <dbReference type="NCBI Taxonomy" id="2742202"/>
    <lineage>
        <taxon>Bacteria</taxon>
        <taxon>Bacillati</taxon>
        <taxon>Actinomycetota</taxon>
        <taxon>Actinomycetes</taxon>
        <taxon>Mycobacteriales</taxon>
        <taxon>Hoyosellaceae</taxon>
        <taxon>Lolliginicoccus</taxon>
    </lineage>
</organism>
<dbReference type="GO" id="GO:0016491">
    <property type="term" value="F:oxidoreductase activity"/>
    <property type="evidence" value="ECO:0007669"/>
    <property type="project" value="InterPro"/>
</dbReference>
<sequence>MRWSRRQPATLGLDPERDHARMSAIVTSLEFPWDYRQALSLALFRTFAVPSIGNLLARTGEFTARTQRRYDDTALLLDVVQQHGFAHPESTAAIRRINHMHRAYSISNDDMLYVLTTFVVTTSRWVRDYGWRDLTDDERAAGVRYWTEMGRRMGVRDIPTTYAGFADHLDAYEREHFAYSNGGRAVADATLDLLCTFPGARLLPGRLVRRGVLSVMDDLLLDALRYPRPTSAERRLVHGALRGRALIVRFLPRRKRPFHAIDAGTIRSYPHGFEIAELGTFPERGATAAKPNLPA</sequence>
<evidence type="ECO:0000313" key="3">
    <source>
        <dbReference type="Proteomes" id="UP000642993"/>
    </source>
</evidence>
<gene>
    <name evidence="2" type="ORF">HT102_02675</name>
</gene>
<reference evidence="2" key="1">
    <citation type="submission" date="2020-09" db="EMBL/GenBank/DDBJ databases">
        <title>Hoyosella lacisalsi sp. nov., a halotolerant actinobacterium isolated from soil of Lake Gudzhirganskoe.</title>
        <authorList>
            <person name="Yang Q."/>
            <person name="Guo P.Y."/>
            <person name="Liu S.W."/>
            <person name="Li F.N."/>
            <person name="Sun C.H."/>
        </authorList>
    </citation>
    <scope>NUCLEOTIDE SEQUENCE</scope>
    <source>
        <strain evidence="2">G463</strain>
    </source>
</reference>
<evidence type="ECO:0000313" key="2">
    <source>
        <dbReference type="EMBL" id="MBD8505393.1"/>
    </source>
</evidence>
<evidence type="ECO:0000259" key="1">
    <source>
        <dbReference type="Pfam" id="PF09995"/>
    </source>
</evidence>
<name>A0A927JA58_9ACTN</name>
<accession>A0A927JA58</accession>
<proteinExistence type="predicted"/>
<feature type="domain" description="ER-bound oxygenase mpaB/mpaB'/Rubber oxygenase catalytic" evidence="1">
    <location>
        <begin position="47"/>
        <end position="241"/>
    </location>
</feature>
<dbReference type="PANTHER" id="PTHR36124">
    <property type="match status" value="1"/>
</dbReference>
<dbReference type="EMBL" id="JACYWE010000001">
    <property type="protein sequence ID" value="MBD8505393.1"/>
    <property type="molecule type" value="Genomic_DNA"/>
</dbReference>
<keyword evidence="3" id="KW-1185">Reference proteome</keyword>
<comment type="caution">
    <text evidence="2">The sequence shown here is derived from an EMBL/GenBank/DDBJ whole genome shotgun (WGS) entry which is preliminary data.</text>
</comment>
<dbReference type="InterPro" id="IPR018713">
    <property type="entry name" value="MPAB/Lcp_cat_dom"/>
</dbReference>
<dbReference type="AlphaFoldDB" id="A0A927JA58"/>